<organism evidence="2 3">
    <name type="scientific">Phialocephala subalpina</name>
    <dbReference type="NCBI Taxonomy" id="576137"/>
    <lineage>
        <taxon>Eukaryota</taxon>
        <taxon>Fungi</taxon>
        <taxon>Dikarya</taxon>
        <taxon>Ascomycota</taxon>
        <taxon>Pezizomycotina</taxon>
        <taxon>Leotiomycetes</taxon>
        <taxon>Helotiales</taxon>
        <taxon>Mollisiaceae</taxon>
        <taxon>Phialocephala</taxon>
        <taxon>Phialocephala fortinii species complex</taxon>
    </lineage>
</organism>
<evidence type="ECO:0000256" key="1">
    <source>
        <dbReference type="SAM" id="MobiDB-lite"/>
    </source>
</evidence>
<name>A0A1L7WYN6_9HELO</name>
<dbReference type="AlphaFoldDB" id="A0A1L7WYN6"/>
<feature type="region of interest" description="Disordered" evidence="1">
    <location>
        <begin position="1"/>
        <end position="30"/>
    </location>
</feature>
<dbReference type="OrthoDB" id="10057496at2759"/>
<keyword evidence="3" id="KW-1185">Reference proteome</keyword>
<protein>
    <submittedName>
        <fullName evidence="2">Uncharacterized protein</fullName>
    </submittedName>
</protein>
<feature type="compositionally biased region" description="Pro residues" evidence="1">
    <location>
        <begin position="15"/>
        <end position="25"/>
    </location>
</feature>
<evidence type="ECO:0000313" key="3">
    <source>
        <dbReference type="Proteomes" id="UP000184330"/>
    </source>
</evidence>
<reference evidence="2 3" key="1">
    <citation type="submission" date="2016-03" db="EMBL/GenBank/DDBJ databases">
        <authorList>
            <person name="Ploux O."/>
        </authorList>
    </citation>
    <scope>NUCLEOTIDE SEQUENCE [LARGE SCALE GENOMIC DNA]</scope>
    <source>
        <strain evidence="2 3">UAMH 11012</strain>
    </source>
</reference>
<sequence>MSGRGFNTAHGFDQGPPPPGAPGPFPGGIYGFPSPYYPPPPYGYPQQQQQPFYPQQPIYQPAQQYPPPYGGFGMGGQPWQTGPPLTDGGYPGTHLRNDTAGVGCPLGYNYCFPTENTKIHILKSDVKPWQVQLYTHDSNSFTKHLVPTNVTMKEFMKQFGCDNPDAAKNIVYEIAERGNGRWSAGLRIKGDDKDKMKKTLADFGWDKSRTGYPGQKPVVWLWLTNEGL</sequence>
<evidence type="ECO:0000313" key="2">
    <source>
        <dbReference type="EMBL" id="CZR57850.1"/>
    </source>
</evidence>
<dbReference type="Proteomes" id="UP000184330">
    <property type="component" value="Unassembled WGS sequence"/>
</dbReference>
<gene>
    <name evidence="2" type="ORF">PAC_07739</name>
</gene>
<dbReference type="STRING" id="576137.A0A1L7WYN6"/>
<dbReference type="EMBL" id="FJOG01000010">
    <property type="protein sequence ID" value="CZR57850.1"/>
    <property type="molecule type" value="Genomic_DNA"/>
</dbReference>
<accession>A0A1L7WYN6</accession>
<proteinExistence type="predicted"/>